<name>A0A1Q9F7E8_SYMMI</name>
<organism evidence="3 4">
    <name type="scientific">Symbiodinium microadriaticum</name>
    <name type="common">Dinoflagellate</name>
    <name type="synonym">Zooxanthella microadriatica</name>
    <dbReference type="NCBI Taxonomy" id="2951"/>
    <lineage>
        <taxon>Eukaryota</taxon>
        <taxon>Sar</taxon>
        <taxon>Alveolata</taxon>
        <taxon>Dinophyceae</taxon>
        <taxon>Suessiales</taxon>
        <taxon>Symbiodiniaceae</taxon>
        <taxon>Symbiodinium</taxon>
    </lineage>
</organism>
<feature type="compositionally biased region" description="Low complexity" evidence="1">
    <location>
        <begin position="272"/>
        <end position="293"/>
    </location>
</feature>
<dbReference type="Proteomes" id="UP000186817">
    <property type="component" value="Unassembled WGS sequence"/>
</dbReference>
<evidence type="ECO:0008006" key="5">
    <source>
        <dbReference type="Google" id="ProtNLM"/>
    </source>
</evidence>
<proteinExistence type="predicted"/>
<accession>A0A1Q9F7E8</accession>
<feature type="region of interest" description="Disordered" evidence="1">
    <location>
        <begin position="213"/>
        <end position="316"/>
    </location>
</feature>
<evidence type="ECO:0000313" key="4">
    <source>
        <dbReference type="Proteomes" id="UP000186817"/>
    </source>
</evidence>
<evidence type="ECO:0000256" key="2">
    <source>
        <dbReference type="SAM" id="Phobius"/>
    </source>
</evidence>
<dbReference type="EMBL" id="LSRX01000002">
    <property type="protein sequence ID" value="OLQ15529.1"/>
    <property type="molecule type" value="Genomic_DNA"/>
</dbReference>
<dbReference type="AlphaFoldDB" id="A0A1Q9F7E8"/>
<keyword evidence="2" id="KW-1133">Transmembrane helix</keyword>
<dbReference type="OrthoDB" id="446694at2759"/>
<gene>
    <name evidence="3" type="ORF">AK812_SmicGene161</name>
</gene>
<feature type="compositionally biased region" description="Polar residues" evidence="1">
    <location>
        <begin position="221"/>
        <end position="234"/>
    </location>
</feature>
<feature type="transmembrane region" description="Helical" evidence="2">
    <location>
        <begin position="491"/>
        <end position="515"/>
    </location>
</feature>
<keyword evidence="4" id="KW-1185">Reference proteome</keyword>
<keyword evidence="2" id="KW-0472">Membrane</keyword>
<feature type="transmembrane region" description="Helical" evidence="2">
    <location>
        <begin position="623"/>
        <end position="641"/>
    </location>
</feature>
<keyword evidence="2" id="KW-0812">Transmembrane</keyword>
<feature type="compositionally biased region" description="Basic and acidic residues" evidence="1">
    <location>
        <begin position="255"/>
        <end position="269"/>
    </location>
</feature>
<reference evidence="3 4" key="1">
    <citation type="submission" date="2016-02" db="EMBL/GenBank/DDBJ databases">
        <title>Genome analysis of coral dinoflagellate symbionts highlights evolutionary adaptations to a symbiotic lifestyle.</title>
        <authorList>
            <person name="Aranda M."/>
            <person name="Li Y."/>
            <person name="Liew Y.J."/>
            <person name="Baumgarten S."/>
            <person name="Simakov O."/>
            <person name="Wilson M."/>
            <person name="Piel J."/>
            <person name="Ashoor H."/>
            <person name="Bougouffa S."/>
            <person name="Bajic V.B."/>
            <person name="Ryu T."/>
            <person name="Ravasi T."/>
            <person name="Bayer T."/>
            <person name="Micklem G."/>
            <person name="Kim H."/>
            <person name="Bhak J."/>
            <person name="Lajeunesse T.C."/>
            <person name="Voolstra C.R."/>
        </authorList>
    </citation>
    <scope>NUCLEOTIDE SEQUENCE [LARGE SCALE GENOMIC DNA]</scope>
    <source>
        <strain evidence="3 4">CCMP2467</strain>
    </source>
</reference>
<evidence type="ECO:0000313" key="3">
    <source>
        <dbReference type="EMBL" id="OLQ15529.1"/>
    </source>
</evidence>
<feature type="transmembrane region" description="Helical" evidence="2">
    <location>
        <begin position="366"/>
        <end position="388"/>
    </location>
</feature>
<sequence>MQDSTEEAIFLSSSGDAEILRPSKAASRQECCGEVRSFTRPAGKGMYARGKGGYAYGFSSHPQTILVPYDCWQSDEVHPGCAWIEVVAPAGKALAQLQVTLPVQLTQRIPKNYSYRFSNLEQSPNKPLMVRIEHSMNSIESFSPARGLSFDDEDAFRSLLGSMLEQQLEDYFLRHHHVFQQQVLASLQHSRLSDELTAADLAEASASIVAVPRTERGPVKNGSSKLTYSRQGSHLSCGDTDTEPPRLPSLRSPHHSIDSRQKRTRRQADEGPMPLVVPSVPLALPAPRLPGAPEELSREALASPGESSGSLKAPKPAVSDRTLNMQIIERVSHVCILNSQSVNHVEEALEDEIGCKLLIAVRRPMFGVVGLLALSAGILLVLFASAGFACSSSYGMTIASTVLYGLLSVCCSGLLRHALLSEDLHLAFSKLSRFGSANLQGEWFAKRVLERRRYVIFAVFLAANMCGTWALDFWSSLEGCEEQGGHPGPMMYSVAALSLISFVVSSSLVVLAAYIHSQLLIGLDLILDFWVSDVVTNADALGWADWTSAKVSAAGIPCKRSCPQKGDGQTAEFPAAGRCAQAIRRGQNIDVHRQYLVRFITDSAAGFIVKGVTLTQAIFLRQVYFLGTLFSGLLGVLIRIYL</sequence>
<evidence type="ECO:0000256" key="1">
    <source>
        <dbReference type="SAM" id="MobiDB-lite"/>
    </source>
</evidence>
<protein>
    <recommendedName>
        <fullName evidence="5">Transmembrane protein</fullName>
    </recommendedName>
</protein>
<feature type="transmembrane region" description="Helical" evidence="2">
    <location>
        <begin position="454"/>
        <end position="471"/>
    </location>
</feature>
<feature type="transmembrane region" description="Helical" evidence="2">
    <location>
        <begin position="394"/>
        <end position="415"/>
    </location>
</feature>
<comment type="caution">
    <text evidence="3">The sequence shown here is derived from an EMBL/GenBank/DDBJ whole genome shotgun (WGS) entry which is preliminary data.</text>
</comment>